<evidence type="ECO:0000256" key="1">
    <source>
        <dbReference type="SAM" id="MobiDB-lite"/>
    </source>
</evidence>
<feature type="region of interest" description="Disordered" evidence="1">
    <location>
        <begin position="95"/>
        <end position="127"/>
    </location>
</feature>
<dbReference type="AlphaFoldDB" id="A0ABD1RGH8"/>
<evidence type="ECO:0000313" key="2">
    <source>
        <dbReference type="EMBL" id="KAL2486294.1"/>
    </source>
</evidence>
<keyword evidence="3" id="KW-1185">Reference proteome</keyword>
<sequence>MASAPSRKLECLRQVGEDDDADDRAALKEAASKFDAAASGDCRVEVNGKSHIYVSATLVKPKVIRETSMNGNCKNEEIDKEGFWFAASKGWSLAPRTDLEKTSGETDFGDSAMDDNANRNVDSTKTT</sequence>
<proteinExistence type="predicted"/>
<name>A0ABD1RGH8_9LAMI</name>
<dbReference type="EMBL" id="JBFOLK010000009">
    <property type="protein sequence ID" value="KAL2486294.1"/>
    <property type="molecule type" value="Genomic_DNA"/>
</dbReference>
<comment type="caution">
    <text evidence="2">The sequence shown here is derived from an EMBL/GenBank/DDBJ whole genome shotgun (WGS) entry which is preliminary data.</text>
</comment>
<protein>
    <submittedName>
        <fullName evidence="2">Uncharacterized protein</fullName>
    </submittedName>
</protein>
<feature type="compositionally biased region" description="Polar residues" evidence="1">
    <location>
        <begin position="118"/>
        <end position="127"/>
    </location>
</feature>
<gene>
    <name evidence="2" type="ORF">Adt_31050</name>
</gene>
<dbReference type="Proteomes" id="UP001604336">
    <property type="component" value="Unassembled WGS sequence"/>
</dbReference>
<accession>A0ABD1RGH8</accession>
<evidence type="ECO:0000313" key="3">
    <source>
        <dbReference type="Proteomes" id="UP001604336"/>
    </source>
</evidence>
<organism evidence="2 3">
    <name type="scientific">Abeliophyllum distichum</name>
    <dbReference type="NCBI Taxonomy" id="126358"/>
    <lineage>
        <taxon>Eukaryota</taxon>
        <taxon>Viridiplantae</taxon>
        <taxon>Streptophyta</taxon>
        <taxon>Embryophyta</taxon>
        <taxon>Tracheophyta</taxon>
        <taxon>Spermatophyta</taxon>
        <taxon>Magnoliopsida</taxon>
        <taxon>eudicotyledons</taxon>
        <taxon>Gunneridae</taxon>
        <taxon>Pentapetalae</taxon>
        <taxon>asterids</taxon>
        <taxon>lamiids</taxon>
        <taxon>Lamiales</taxon>
        <taxon>Oleaceae</taxon>
        <taxon>Forsythieae</taxon>
        <taxon>Abeliophyllum</taxon>
    </lineage>
</organism>
<reference evidence="3" key="1">
    <citation type="submission" date="2024-07" db="EMBL/GenBank/DDBJ databases">
        <title>Two chromosome-level genome assemblies of Korean endemic species Abeliophyllum distichum and Forsythia ovata (Oleaceae).</title>
        <authorList>
            <person name="Jang H."/>
        </authorList>
    </citation>
    <scope>NUCLEOTIDE SEQUENCE [LARGE SCALE GENOMIC DNA]</scope>
</reference>